<protein>
    <submittedName>
        <fullName evidence="1">Uncharacterized protein</fullName>
    </submittedName>
</protein>
<evidence type="ECO:0000313" key="1">
    <source>
        <dbReference type="EMBL" id="GAH74548.1"/>
    </source>
</evidence>
<reference evidence="1" key="1">
    <citation type="journal article" date="2014" name="Front. Microbiol.">
        <title>High frequency of phylogenetically diverse reductive dehalogenase-homologous genes in deep subseafloor sedimentary metagenomes.</title>
        <authorList>
            <person name="Kawai M."/>
            <person name="Futagami T."/>
            <person name="Toyoda A."/>
            <person name="Takaki Y."/>
            <person name="Nishi S."/>
            <person name="Hori S."/>
            <person name="Arai W."/>
            <person name="Tsubouchi T."/>
            <person name="Morono Y."/>
            <person name="Uchiyama I."/>
            <person name="Ito T."/>
            <person name="Fujiyama A."/>
            <person name="Inagaki F."/>
            <person name="Takami H."/>
        </authorList>
    </citation>
    <scope>NUCLEOTIDE SEQUENCE</scope>
    <source>
        <strain evidence="1">Expedition CK06-06</strain>
    </source>
</reference>
<comment type="caution">
    <text evidence="1">The sequence shown here is derived from an EMBL/GenBank/DDBJ whole genome shotgun (WGS) entry which is preliminary data.</text>
</comment>
<name>X1JXM0_9ZZZZ</name>
<feature type="non-terminal residue" evidence="1">
    <location>
        <position position="44"/>
    </location>
</feature>
<gene>
    <name evidence="1" type="ORF">S03H2_51623</name>
</gene>
<sequence>MYFKPDLIRWGEGETETVGGDYYKPTDYYYADLNGSWDSDGDGM</sequence>
<proteinExistence type="predicted"/>
<dbReference type="AlphaFoldDB" id="X1JXM0"/>
<dbReference type="EMBL" id="BARU01032759">
    <property type="protein sequence ID" value="GAH74548.1"/>
    <property type="molecule type" value="Genomic_DNA"/>
</dbReference>
<accession>X1JXM0</accession>
<organism evidence="1">
    <name type="scientific">marine sediment metagenome</name>
    <dbReference type="NCBI Taxonomy" id="412755"/>
    <lineage>
        <taxon>unclassified sequences</taxon>
        <taxon>metagenomes</taxon>
        <taxon>ecological metagenomes</taxon>
    </lineage>
</organism>